<evidence type="ECO:0000256" key="4">
    <source>
        <dbReference type="ARBA" id="ARBA00022741"/>
    </source>
</evidence>
<protein>
    <recommendedName>
        <fullName evidence="8 10">Adenylosuccinate synthetase</fullName>
        <shortName evidence="8">AMPSase</shortName>
        <shortName evidence="8">AdSS</shortName>
        <ecNumber evidence="8 10">6.3.4.4</ecNumber>
    </recommendedName>
    <alternativeName>
        <fullName evidence="8">IMP--aspartate ligase</fullName>
    </alternativeName>
</protein>
<dbReference type="InterPro" id="IPR033128">
    <property type="entry name" value="Adenylosuccin_syn_Lys_AS"/>
</dbReference>
<dbReference type="GO" id="GO:0046040">
    <property type="term" value="P:IMP metabolic process"/>
    <property type="evidence" value="ECO:0007669"/>
    <property type="project" value="TreeGrafter"/>
</dbReference>
<dbReference type="InterPro" id="IPR042110">
    <property type="entry name" value="Adenylosuccinate_synth_dom2"/>
</dbReference>
<comment type="similarity">
    <text evidence="8 10">Belongs to the adenylosuccinate synthetase family.</text>
</comment>
<evidence type="ECO:0000256" key="2">
    <source>
        <dbReference type="ARBA" id="ARBA00022598"/>
    </source>
</evidence>
<feature type="binding site" evidence="8">
    <location>
        <begin position="332"/>
        <end position="334"/>
    </location>
    <ligand>
        <name>GTP</name>
        <dbReference type="ChEBI" id="CHEBI:37565"/>
    </ligand>
</feature>
<dbReference type="SUPFAM" id="SSF52540">
    <property type="entry name" value="P-loop containing nucleoside triphosphate hydrolases"/>
    <property type="match status" value="1"/>
</dbReference>
<dbReference type="InterPro" id="IPR027417">
    <property type="entry name" value="P-loop_NTPase"/>
</dbReference>
<keyword evidence="3 8" id="KW-0479">Metal-binding</keyword>
<dbReference type="InterPro" id="IPR001114">
    <property type="entry name" value="Adenylosuccinate_synthetase"/>
</dbReference>
<evidence type="ECO:0000313" key="12">
    <source>
        <dbReference type="Proteomes" id="UP001056323"/>
    </source>
</evidence>
<feature type="binding site" description="in other chain" evidence="8">
    <location>
        <begin position="14"/>
        <end position="17"/>
    </location>
    <ligand>
        <name>IMP</name>
        <dbReference type="ChEBI" id="CHEBI:58053"/>
        <note>ligand shared between dimeric partners</note>
    </ligand>
</feature>
<reference evidence="11" key="1">
    <citation type="submission" date="2022-05" db="EMBL/GenBank/DDBJ databases">
        <title>Impact of host demography and evolutionary history on endosymbiont molecular evolution: a test in carpenter ants (Genus Camponotus) and their Blochmannia endosymbionts.</title>
        <authorList>
            <person name="Manthey J.D."/>
            <person name="Giron J.C."/>
            <person name="Hruska J.P."/>
        </authorList>
    </citation>
    <scope>NUCLEOTIDE SEQUENCE</scope>
    <source>
        <strain evidence="11">C-049</strain>
    </source>
</reference>
<feature type="active site" description="Proton acceptor" evidence="8">
    <location>
        <position position="14"/>
    </location>
</feature>
<evidence type="ECO:0000313" key="11">
    <source>
        <dbReference type="EMBL" id="URJ27327.1"/>
    </source>
</evidence>
<feature type="binding site" description="in other chain" evidence="8">
    <location>
        <position position="304"/>
    </location>
    <ligand>
        <name>IMP</name>
        <dbReference type="ChEBI" id="CHEBI:58053"/>
        <note>ligand shared between dimeric partners</note>
    </ligand>
</feature>
<proteinExistence type="inferred from homology"/>
<feature type="binding site" evidence="8">
    <location>
        <position position="144"/>
    </location>
    <ligand>
        <name>IMP</name>
        <dbReference type="ChEBI" id="CHEBI:58053"/>
        <note>ligand shared between dimeric partners</note>
    </ligand>
</feature>
<sequence length="432" mass="47932">MVRSIVVLGAQWGDEGKGKIVDWLTSRAQYVVRYQGGHNAGHTIIVDQKKITLHLIPSGILHNHVTTVIANGVVLSPVSLIKEMKMLLKLGVSTCKRIFISASCPLLLPYHVAMDLARENNHISKAIGTTGCGIGPSYEDKVARRALRVSDLYNLKIFQNKLKDVVDYYNFQLIHYYKTQPINYQIVLDEVMSISDILIDMVVDVPELLDDAAKRGDSVIFEGAQGSLLDIDHGTYPYVTSSHTIAGSVSVGAGVGLNYIDYVLGIVKAYSTRVGFGPFPTELSNDTGNWLCMNGNEFGSTTGRRRRTGWFDAVSVRYSVKINSFFSCCLTKLDVLDGLKELKICIAYRKKNGQVVHNFPCSLEELENCVPIYETLPGWMISTVGITEFHQLPKESQLYVKRIEELIGVPIHIVSTGSDRSAIIILRNPFDS</sequence>
<comment type="pathway">
    <text evidence="8 10">Purine metabolism; AMP biosynthesis via de novo pathway; AMP from IMP: step 1/2.</text>
</comment>
<dbReference type="FunFam" id="3.90.170.10:FF:000001">
    <property type="entry name" value="Adenylosuccinate synthetase"/>
    <property type="match status" value="1"/>
</dbReference>
<dbReference type="HAMAP" id="MF_00011">
    <property type="entry name" value="Adenylosucc_synth"/>
    <property type="match status" value="1"/>
</dbReference>
<comment type="subunit">
    <text evidence="1 8">Homodimer.</text>
</comment>
<evidence type="ECO:0000256" key="7">
    <source>
        <dbReference type="ARBA" id="ARBA00023134"/>
    </source>
</evidence>
<dbReference type="GO" id="GO:0005525">
    <property type="term" value="F:GTP binding"/>
    <property type="evidence" value="ECO:0007669"/>
    <property type="project" value="UniProtKB-UniRule"/>
</dbReference>
<keyword evidence="4 8" id="KW-0547">Nucleotide-binding</keyword>
<dbReference type="Proteomes" id="UP001056323">
    <property type="component" value="Chromosome"/>
</dbReference>
<evidence type="ECO:0000256" key="6">
    <source>
        <dbReference type="ARBA" id="ARBA00022842"/>
    </source>
</evidence>
<dbReference type="KEGG" id="bhb:M9394_02010"/>
<dbReference type="Gene3D" id="3.90.170.10">
    <property type="entry name" value="Adenylosuccinate Synthetase, subunit A, domain 3"/>
    <property type="match status" value="1"/>
</dbReference>
<keyword evidence="6 8" id="KW-0460">Magnesium</keyword>
<keyword evidence="8" id="KW-0963">Cytoplasm</keyword>
<feature type="binding site" description="in other chain" evidence="8">
    <location>
        <position position="225"/>
    </location>
    <ligand>
        <name>IMP</name>
        <dbReference type="ChEBI" id="CHEBI:58053"/>
        <note>ligand shared between dimeric partners</note>
    </ligand>
</feature>
<keyword evidence="7 8" id="KW-0342">GTP-binding</keyword>
<dbReference type="CDD" id="cd03108">
    <property type="entry name" value="AdSS"/>
    <property type="match status" value="1"/>
</dbReference>
<dbReference type="InterPro" id="IPR042109">
    <property type="entry name" value="Adenylosuccinate_synth_dom1"/>
</dbReference>
<keyword evidence="5 8" id="KW-0658">Purine biosynthesis</keyword>
<name>A0AAE9I904_9ENTR</name>
<feature type="binding site" description="in other chain" evidence="8">
    <location>
        <begin position="39"/>
        <end position="42"/>
    </location>
    <ligand>
        <name>IMP</name>
        <dbReference type="ChEBI" id="CHEBI:58053"/>
        <note>ligand shared between dimeric partners</note>
    </ligand>
</feature>
<dbReference type="GO" id="GO:0044208">
    <property type="term" value="P:'de novo' AMP biosynthetic process"/>
    <property type="evidence" value="ECO:0007669"/>
    <property type="project" value="UniProtKB-UniRule"/>
</dbReference>
<dbReference type="PANTHER" id="PTHR11846:SF0">
    <property type="entry name" value="ADENYLOSUCCINATE SYNTHETASE"/>
    <property type="match status" value="1"/>
</dbReference>
<feature type="binding site" evidence="8">
    <location>
        <begin position="13"/>
        <end position="19"/>
    </location>
    <ligand>
        <name>GTP</name>
        <dbReference type="ChEBI" id="CHEBI:37565"/>
    </ligand>
</feature>
<organism evidence="11 12">
    <name type="scientific">Candidatus Blochmanniella camponoti</name>
    <dbReference type="NCBI Taxonomy" id="108080"/>
    <lineage>
        <taxon>Bacteria</taxon>
        <taxon>Pseudomonadati</taxon>
        <taxon>Pseudomonadota</taxon>
        <taxon>Gammaproteobacteria</taxon>
        <taxon>Enterobacterales</taxon>
        <taxon>Enterobacteriaceae</taxon>
        <taxon>ant endosymbionts</taxon>
        <taxon>Candidatus Blochmanniella</taxon>
    </lineage>
</organism>
<dbReference type="GO" id="GO:0005737">
    <property type="term" value="C:cytoplasm"/>
    <property type="evidence" value="ECO:0007669"/>
    <property type="project" value="UniProtKB-SubCell"/>
</dbReference>
<dbReference type="InterPro" id="IPR018220">
    <property type="entry name" value="Adenylosuccin_syn_GTP-bd"/>
</dbReference>
<dbReference type="Gene3D" id="3.40.440.10">
    <property type="entry name" value="Adenylosuccinate Synthetase, subunit A, domain 1"/>
    <property type="match status" value="1"/>
</dbReference>
<feature type="binding site" evidence="8">
    <location>
        <begin position="41"/>
        <end position="43"/>
    </location>
    <ligand>
        <name>GTP</name>
        <dbReference type="ChEBI" id="CHEBI:37565"/>
    </ligand>
</feature>
<dbReference type="Gene3D" id="1.10.300.10">
    <property type="entry name" value="Adenylosuccinate Synthetase, subunit A, domain 2"/>
    <property type="match status" value="1"/>
</dbReference>
<dbReference type="SMART" id="SM00788">
    <property type="entry name" value="Adenylsucc_synt"/>
    <property type="match status" value="1"/>
</dbReference>
<keyword evidence="2 8" id="KW-0436">Ligase</keyword>
<dbReference type="GO" id="GO:0000287">
    <property type="term" value="F:magnesium ion binding"/>
    <property type="evidence" value="ECO:0007669"/>
    <property type="project" value="UniProtKB-UniRule"/>
</dbReference>
<dbReference type="PROSITE" id="PS01266">
    <property type="entry name" value="ADENYLOSUCCIN_SYN_1"/>
    <property type="match status" value="1"/>
</dbReference>
<evidence type="ECO:0000256" key="1">
    <source>
        <dbReference type="ARBA" id="ARBA00011738"/>
    </source>
</evidence>
<feature type="active site" description="Proton donor" evidence="8">
    <location>
        <position position="42"/>
    </location>
</feature>
<feature type="binding site" evidence="8">
    <location>
        <position position="41"/>
    </location>
    <ligand>
        <name>Mg(2+)</name>
        <dbReference type="ChEBI" id="CHEBI:18420"/>
    </ligand>
</feature>
<dbReference type="GO" id="GO:0004019">
    <property type="term" value="F:adenylosuccinate synthase activity"/>
    <property type="evidence" value="ECO:0007669"/>
    <property type="project" value="UniProtKB-UniRule"/>
</dbReference>
<evidence type="ECO:0000256" key="9">
    <source>
        <dbReference type="PROSITE-ProRule" id="PRU10134"/>
    </source>
</evidence>
<dbReference type="FunFam" id="1.10.300.10:FF:000001">
    <property type="entry name" value="Adenylosuccinate synthetase"/>
    <property type="match status" value="1"/>
</dbReference>
<dbReference type="NCBIfam" id="TIGR00184">
    <property type="entry name" value="purA"/>
    <property type="match status" value="1"/>
</dbReference>
<feature type="binding site" evidence="8">
    <location>
        <begin position="415"/>
        <end position="417"/>
    </location>
    <ligand>
        <name>GTP</name>
        <dbReference type="ChEBI" id="CHEBI:37565"/>
    </ligand>
</feature>
<dbReference type="EMBL" id="CP097751">
    <property type="protein sequence ID" value="URJ27327.1"/>
    <property type="molecule type" value="Genomic_DNA"/>
</dbReference>
<dbReference type="NCBIfam" id="NF002223">
    <property type="entry name" value="PRK01117.1"/>
    <property type="match status" value="1"/>
</dbReference>
<feature type="binding site" evidence="8">
    <location>
        <begin position="300"/>
        <end position="306"/>
    </location>
    <ligand>
        <name>substrate</name>
    </ligand>
</feature>
<gene>
    <name evidence="8" type="primary">purA</name>
    <name evidence="11" type="ORF">M9394_02010</name>
</gene>
<evidence type="ECO:0000256" key="5">
    <source>
        <dbReference type="ARBA" id="ARBA00022755"/>
    </source>
</evidence>
<accession>A0AAE9I904</accession>
<comment type="function">
    <text evidence="8">Plays an important role in the de novo pathway of purine nucleotide biosynthesis. Catalyzes the first committed step in the biosynthesis of AMP from IMP.</text>
</comment>
<evidence type="ECO:0000256" key="3">
    <source>
        <dbReference type="ARBA" id="ARBA00022723"/>
    </source>
</evidence>
<dbReference type="EC" id="6.3.4.4" evidence="8 10"/>
<comment type="cofactor">
    <cofactor evidence="8">
        <name>Mg(2+)</name>
        <dbReference type="ChEBI" id="CHEBI:18420"/>
    </cofactor>
    <text evidence="8">Binds 1 Mg(2+) ion per subunit.</text>
</comment>
<dbReference type="PANTHER" id="PTHR11846">
    <property type="entry name" value="ADENYLOSUCCINATE SYNTHETASE"/>
    <property type="match status" value="1"/>
</dbReference>
<feature type="binding site" description="in other chain" evidence="8">
    <location>
        <position position="130"/>
    </location>
    <ligand>
        <name>IMP</name>
        <dbReference type="ChEBI" id="CHEBI:58053"/>
        <note>ligand shared between dimeric partners</note>
    </ligand>
</feature>
<dbReference type="RefSeq" id="WP_250249810.1">
    <property type="nucleotide sequence ID" value="NZ_CP097751.1"/>
</dbReference>
<dbReference type="AlphaFoldDB" id="A0AAE9I904"/>
<feature type="active site" evidence="9">
    <location>
        <position position="141"/>
    </location>
</feature>
<comment type="catalytic activity">
    <reaction evidence="8 10">
        <text>IMP + L-aspartate + GTP = N(6)-(1,2-dicarboxyethyl)-AMP + GDP + phosphate + 2 H(+)</text>
        <dbReference type="Rhea" id="RHEA:15753"/>
        <dbReference type="ChEBI" id="CHEBI:15378"/>
        <dbReference type="ChEBI" id="CHEBI:29991"/>
        <dbReference type="ChEBI" id="CHEBI:37565"/>
        <dbReference type="ChEBI" id="CHEBI:43474"/>
        <dbReference type="ChEBI" id="CHEBI:57567"/>
        <dbReference type="ChEBI" id="CHEBI:58053"/>
        <dbReference type="ChEBI" id="CHEBI:58189"/>
        <dbReference type="EC" id="6.3.4.4"/>
    </reaction>
</comment>
<dbReference type="PROSITE" id="PS00513">
    <property type="entry name" value="ADENYLOSUCCIN_SYN_2"/>
    <property type="match status" value="1"/>
</dbReference>
<dbReference type="InterPro" id="IPR042111">
    <property type="entry name" value="Adenylosuccinate_synth_dom3"/>
</dbReference>
<feature type="binding site" description="in other chain" evidence="8">
    <location>
        <position position="240"/>
    </location>
    <ligand>
        <name>IMP</name>
        <dbReference type="ChEBI" id="CHEBI:58053"/>
        <note>ligand shared between dimeric partners</note>
    </ligand>
</feature>
<evidence type="ECO:0000256" key="8">
    <source>
        <dbReference type="HAMAP-Rule" id="MF_00011"/>
    </source>
</evidence>
<comment type="subcellular location">
    <subcellularLocation>
        <location evidence="8">Cytoplasm</location>
    </subcellularLocation>
</comment>
<evidence type="ECO:0000256" key="10">
    <source>
        <dbReference type="RuleBase" id="RU000520"/>
    </source>
</evidence>
<dbReference type="Pfam" id="PF00709">
    <property type="entry name" value="Adenylsucc_synt"/>
    <property type="match status" value="1"/>
</dbReference>
<feature type="binding site" evidence="8">
    <location>
        <position position="306"/>
    </location>
    <ligand>
        <name>GTP</name>
        <dbReference type="ChEBI" id="CHEBI:37565"/>
    </ligand>
</feature>
<feature type="binding site" evidence="8">
    <location>
        <position position="14"/>
    </location>
    <ligand>
        <name>Mg(2+)</name>
        <dbReference type="ChEBI" id="CHEBI:18420"/>
    </ligand>
</feature>